<comment type="caution">
    <text evidence="2">The sequence shown here is derived from an EMBL/GenBank/DDBJ whole genome shotgun (WGS) entry which is preliminary data.</text>
</comment>
<dbReference type="EMBL" id="MIGC01001432">
    <property type="protein sequence ID" value="PHJ22877.1"/>
    <property type="molecule type" value="Genomic_DNA"/>
</dbReference>
<feature type="compositionally biased region" description="Basic and acidic residues" evidence="1">
    <location>
        <begin position="69"/>
        <end position="80"/>
    </location>
</feature>
<organism evidence="2 3">
    <name type="scientific">Cystoisospora suis</name>
    <dbReference type="NCBI Taxonomy" id="483139"/>
    <lineage>
        <taxon>Eukaryota</taxon>
        <taxon>Sar</taxon>
        <taxon>Alveolata</taxon>
        <taxon>Apicomplexa</taxon>
        <taxon>Conoidasida</taxon>
        <taxon>Coccidia</taxon>
        <taxon>Eucoccidiorida</taxon>
        <taxon>Eimeriorina</taxon>
        <taxon>Sarcocystidae</taxon>
        <taxon>Cystoisospora</taxon>
    </lineage>
</organism>
<evidence type="ECO:0000256" key="1">
    <source>
        <dbReference type="SAM" id="MobiDB-lite"/>
    </source>
</evidence>
<feature type="region of interest" description="Disordered" evidence="1">
    <location>
        <begin position="59"/>
        <end position="80"/>
    </location>
</feature>
<dbReference type="Proteomes" id="UP000221165">
    <property type="component" value="Unassembled WGS sequence"/>
</dbReference>
<dbReference type="RefSeq" id="XP_067924554.1">
    <property type="nucleotide sequence ID" value="XM_068063472.1"/>
</dbReference>
<proteinExistence type="predicted"/>
<gene>
    <name evidence="2" type="ORF">CSUI_003274</name>
</gene>
<protein>
    <submittedName>
        <fullName evidence="2">Uncharacterized protein</fullName>
    </submittedName>
</protein>
<dbReference type="VEuPathDB" id="ToxoDB:CSUI_003274"/>
<sequence>MYTFICFVFRSCTTRLYVCRLTIPLMTGSYHYIFVHSLHAYTYVDSPLHRVMDKIRAKRPSRSHSRSCFFKEDKNREEEE</sequence>
<reference evidence="2 3" key="1">
    <citation type="journal article" date="2017" name="Int. J. Parasitol.">
        <title>The genome of the protozoan parasite Cystoisospora suis and a reverse vaccinology approach to identify vaccine candidates.</title>
        <authorList>
            <person name="Palmieri N."/>
            <person name="Shrestha A."/>
            <person name="Ruttkowski B."/>
            <person name="Beck T."/>
            <person name="Vogl C."/>
            <person name="Tomley F."/>
            <person name="Blake D.P."/>
            <person name="Joachim A."/>
        </authorList>
    </citation>
    <scope>NUCLEOTIDE SEQUENCE [LARGE SCALE GENOMIC DNA]</scope>
    <source>
        <strain evidence="2 3">Wien I</strain>
    </source>
</reference>
<name>A0A2C6L1H0_9APIC</name>
<dbReference type="AlphaFoldDB" id="A0A2C6L1H0"/>
<evidence type="ECO:0000313" key="2">
    <source>
        <dbReference type="EMBL" id="PHJ22877.1"/>
    </source>
</evidence>
<dbReference type="GeneID" id="94426683"/>
<evidence type="ECO:0000313" key="3">
    <source>
        <dbReference type="Proteomes" id="UP000221165"/>
    </source>
</evidence>
<accession>A0A2C6L1H0</accession>
<keyword evidence="3" id="KW-1185">Reference proteome</keyword>